<evidence type="ECO:0000256" key="3">
    <source>
        <dbReference type="PIRSR" id="PIRSR603782-2"/>
    </source>
</evidence>
<keyword evidence="4" id="KW-0732">Signal</keyword>
<keyword evidence="3" id="KW-1015">Disulfide bond</keyword>
<dbReference type="GO" id="GO:0046872">
    <property type="term" value="F:metal ion binding"/>
    <property type="evidence" value="ECO:0007669"/>
    <property type="project" value="UniProtKB-KW"/>
</dbReference>
<feature type="binding site" evidence="2">
    <location>
        <position position="114"/>
    </location>
    <ligand>
        <name>Cu cation</name>
        <dbReference type="ChEBI" id="CHEBI:23378"/>
    </ligand>
</feature>
<dbReference type="InterPro" id="IPR003782">
    <property type="entry name" value="SCO1/SenC"/>
</dbReference>
<dbReference type="EMBL" id="BKCL01000001">
    <property type="protein sequence ID" value="GEQ96595.1"/>
    <property type="molecule type" value="Genomic_DNA"/>
</dbReference>
<evidence type="ECO:0000313" key="6">
    <source>
        <dbReference type="Proteomes" id="UP000322084"/>
    </source>
</evidence>
<feature type="disulfide bond" description="Redox-active" evidence="3">
    <location>
        <begin position="114"/>
        <end position="118"/>
    </location>
</feature>
<sequence length="239" mass="26355">MTISHNRRSGLFALSLAAPLFLFALPVVAQDAHAGHDMHKGHDMKSGEHEMGHGSQKFIMFDGPAKPSANYKITSSAYRTPDVTLYDQSGTARSLKDMLDQPGPVALQFIFTSCATVCPVLSASFSQASHEMADLAPGTRLLSISIDPEYDTPERLARYAQRYNAGENWTFLTGSLADIRTVIGNFDALLESNNKIYHRPYTYLRSKAGDEWTRLDGLLSKAALVKEFTTVLQHETAAR</sequence>
<dbReference type="Pfam" id="PF02630">
    <property type="entry name" value="SCO1-SenC"/>
    <property type="match status" value="1"/>
</dbReference>
<keyword evidence="2" id="KW-0186">Copper</keyword>
<dbReference type="SUPFAM" id="SSF52833">
    <property type="entry name" value="Thioredoxin-like"/>
    <property type="match status" value="1"/>
</dbReference>
<dbReference type="RefSeq" id="WP_149999264.1">
    <property type="nucleotide sequence ID" value="NZ_BKCL01000001.1"/>
</dbReference>
<name>A0A5A7MNJ9_9PROT</name>
<feature type="signal peptide" evidence="4">
    <location>
        <begin position="1"/>
        <end position="29"/>
    </location>
</feature>
<dbReference type="Proteomes" id="UP000322084">
    <property type="component" value="Unassembled WGS sequence"/>
</dbReference>
<proteinExistence type="inferred from homology"/>
<gene>
    <name evidence="5" type="ORF">JCM17844_02320</name>
</gene>
<evidence type="ECO:0000256" key="4">
    <source>
        <dbReference type="SAM" id="SignalP"/>
    </source>
</evidence>
<dbReference type="CDD" id="cd02968">
    <property type="entry name" value="SCO"/>
    <property type="match status" value="1"/>
</dbReference>
<evidence type="ECO:0000256" key="2">
    <source>
        <dbReference type="PIRSR" id="PIRSR603782-1"/>
    </source>
</evidence>
<feature type="binding site" evidence="2">
    <location>
        <position position="118"/>
    </location>
    <ligand>
        <name>Cu cation</name>
        <dbReference type="ChEBI" id="CHEBI:23378"/>
    </ligand>
</feature>
<protein>
    <recommendedName>
        <fullName evidence="7">SCO family protein</fullName>
    </recommendedName>
</protein>
<dbReference type="AlphaFoldDB" id="A0A5A7MNJ9"/>
<keyword evidence="2" id="KW-0479">Metal-binding</keyword>
<dbReference type="PANTHER" id="PTHR12151">
    <property type="entry name" value="ELECTRON TRANSPORT PROTIN SCO1/SENC FAMILY MEMBER"/>
    <property type="match status" value="1"/>
</dbReference>
<evidence type="ECO:0000313" key="5">
    <source>
        <dbReference type="EMBL" id="GEQ96595.1"/>
    </source>
</evidence>
<comment type="caution">
    <text evidence="5">The sequence shown here is derived from an EMBL/GenBank/DDBJ whole genome shotgun (WGS) entry which is preliminary data.</text>
</comment>
<accession>A0A5A7MNJ9</accession>
<organism evidence="5 6">
    <name type="scientific">Iodidimonas gelatinilytica</name>
    <dbReference type="NCBI Taxonomy" id="1236966"/>
    <lineage>
        <taxon>Bacteria</taxon>
        <taxon>Pseudomonadati</taxon>
        <taxon>Pseudomonadota</taxon>
        <taxon>Alphaproteobacteria</taxon>
        <taxon>Iodidimonadales</taxon>
        <taxon>Iodidimonadaceae</taxon>
        <taxon>Iodidimonas</taxon>
    </lineage>
</organism>
<reference evidence="5 6" key="1">
    <citation type="submission" date="2019-09" db="EMBL/GenBank/DDBJ databases">
        <title>NBRP : Genome information of microbial organism related human and environment.</title>
        <authorList>
            <person name="Hattori M."/>
            <person name="Oshima K."/>
            <person name="Inaba H."/>
            <person name="Suda W."/>
            <person name="Sakamoto M."/>
            <person name="Iino T."/>
            <person name="Kitahara M."/>
            <person name="Oshida Y."/>
            <person name="Iida T."/>
            <person name="Kudo T."/>
            <person name="Itoh T."/>
            <person name="Ohkuma M."/>
        </authorList>
    </citation>
    <scope>NUCLEOTIDE SEQUENCE [LARGE SCALE GENOMIC DNA]</scope>
    <source>
        <strain evidence="5 6">Hi-2</strain>
    </source>
</reference>
<dbReference type="Gene3D" id="3.40.30.10">
    <property type="entry name" value="Glutaredoxin"/>
    <property type="match status" value="1"/>
</dbReference>
<dbReference type="InterPro" id="IPR036249">
    <property type="entry name" value="Thioredoxin-like_sf"/>
</dbReference>
<dbReference type="PANTHER" id="PTHR12151:SF25">
    <property type="entry name" value="LINALOOL DEHYDRATASE_ISOMERASE DOMAIN-CONTAINING PROTEIN"/>
    <property type="match status" value="1"/>
</dbReference>
<evidence type="ECO:0000256" key="1">
    <source>
        <dbReference type="ARBA" id="ARBA00010996"/>
    </source>
</evidence>
<feature type="chain" id="PRO_5023080889" description="SCO family protein" evidence="4">
    <location>
        <begin position="30"/>
        <end position="239"/>
    </location>
</feature>
<comment type="similarity">
    <text evidence="1">Belongs to the SCO1/2 family.</text>
</comment>
<evidence type="ECO:0008006" key="7">
    <source>
        <dbReference type="Google" id="ProtNLM"/>
    </source>
</evidence>